<reference evidence="1 2" key="1">
    <citation type="submission" date="2017-11" db="EMBL/GenBank/DDBJ databases">
        <title>Draft genome sequence of Rhizobiales bacterium SY3-13.</title>
        <authorList>
            <person name="Sun C."/>
        </authorList>
    </citation>
    <scope>NUCLEOTIDE SEQUENCE [LARGE SCALE GENOMIC DNA]</scope>
    <source>
        <strain evidence="1 2">SY3-13</strain>
    </source>
</reference>
<dbReference type="OrthoDB" id="8447133at2"/>
<dbReference type="EMBL" id="PHIG01000063">
    <property type="protein sequence ID" value="PJK27557.1"/>
    <property type="molecule type" value="Genomic_DNA"/>
</dbReference>
<comment type="caution">
    <text evidence="1">The sequence shown here is derived from an EMBL/GenBank/DDBJ whole genome shotgun (WGS) entry which is preliminary data.</text>
</comment>
<accession>A0A2M9FVT2</accession>
<dbReference type="PROSITE" id="PS51257">
    <property type="entry name" value="PROKAR_LIPOPROTEIN"/>
    <property type="match status" value="1"/>
</dbReference>
<evidence type="ECO:0000313" key="1">
    <source>
        <dbReference type="EMBL" id="PJK27557.1"/>
    </source>
</evidence>
<name>A0A2M9FVT2_9PROT</name>
<gene>
    <name evidence="1" type="ORF">CVT23_21835</name>
</gene>
<organism evidence="1 2">
    <name type="scientific">Minwuia thermotolerans</name>
    <dbReference type="NCBI Taxonomy" id="2056226"/>
    <lineage>
        <taxon>Bacteria</taxon>
        <taxon>Pseudomonadati</taxon>
        <taxon>Pseudomonadota</taxon>
        <taxon>Alphaproteobacteria</taxon>
        <taxon>Minwuiales</taxon>
        <taxon>Minwuiaceae</taxon>
        <taxon>Minwuia</taxon>
    </lineage>
</organism>
<evidence type="ECO:0008006" key="3">
    <source>
        <dbReference type="Google" id="ProtNLM"/>
    </source>
</evidence>
<sequence>MILTRRGFLVLSGGFALVACEGGAPDEFTEPVPQVTFRHLPPIRLDTATLDVRQPFVAPGQPPNIEHLLPTPPARVAANWARDRLRAAGSGGQATYAVLDASITETDLATDKSLQALFKTQQGSRFAGRIEVRIDVANARGRGFAHAVVERSQTIRDDLTLNERDVVLVEFVEQMGRDLNRRLEDEIAKHLGDFVL</sequence>
<dbReference type="RefSeq" id="WP_109795270.1">
    <property type="nucleotide sequence ID" value="NZ_PHIG01000063.1"/>
</dbReference>
<keyword evidence="2" id="KW-1185">Reference proteome</keyword>
<evidence type="ECO:0000313" key="2">
    <source>
        <dbReference type="Proteomes" id="UP000229498"/>
    </source>
</evidence>
<proteinExistence type="predicted"/>
<dbReference type="Proteomes" id="UP000229498">
    <property type="component" value="Unassembled WGS sequence"/>
</dbReference>
<protein>
    <recommendedName>
        <fullName evidence="3">ABC-type transport auxiliary lipoprotein component domain-containing protein</fullName>
    </recommendedName>
</protein>
<dbReference type="AlphaFoldDB" id="A0A2M9FVT2"/>